<accession>A0A2M7IN76</accession>
<feature type="non-terminal residue" evidence="1">
    <location>
        <position position="1"/>
    </location>
</feature>
<dbReference type="Proteomes" id="UP000230837">
    <property type="component" value="Unassembled WGS sequence"/>
</dbReference>
<dbReference type="AlphaFoldDB" id="A0A2M7IN76"/>
<evidence type="ECO:0008006" key="3">
    <source>
        <dbReference type="Google" id="ProtNLM"/>
    </source>
</evidence>
<comment type="caution">
    <text evidence="1">The sequence shown here is derived from an EMBL/GenBank/DDBJ whole genome shotgun (WGS) entry which is preliminary data.</text>
</comment>
<organism evidence="1 2">
    <name type="scientific">Candidatus Kaiserbacteria bacterium CG_4_8_14_3_um_filter_38_9</name>
    <dbReference type="NCBI Taxonomy" id="1974599"/>
    <lineage>
        <taxon>Bacteria</taxon>
        <taxon>Candidatus Kaiseribacteriota</taxon>
    </lineage>
</organism>
<gene>
    <name evidence="1" type="ORF">COZ82_03045</name>
</gene>
<sequence>QLANVNSNTVNNWYHTFRVWIATYQEEQIAKSAGEFELDESYFGGVKKKTHAEERRKRGRGAENKISMFGIKKRDDGSVYTQIIGKCLKINLIAHY</sequence>
<name>A0A2M7IN76_9BACT</name>
<evidence type="ECO:0000313" key="2">
    <source>
        <dbReference type="Proteomes" id="UP000230837"/>
    </source>
</evidence>
<evidence type="ECO:0000313" key="1">
    <source>
        <dbReference type="EMBL" id="PIW96793.1"/>
    </source>
</evidence>
<dbReference type="EMBL" id="PFHR01000160">
    <property type="protein sequence ID" value="PIW96793.1"/>
    <property type="molecule type" value="Genomic_DNA"/>
</dbReference>
<proteinExistence type="predicted"/>
<reference evidence="2" key="1">
    <citation type="submission" date="2017-09" db="EMBL/GenBank/DDBJ databases">
        <title>Depth-based differentiation of microbial function through sediment-hosted aquifers and enrichment of novel symbionts in the deep terrestrial subsurface.</title>
        <authorList>
            <person name="Probst A.J."/>
            <person name="Ladd B."/>
            <person name="Jarett J.K."/>
            <person name="Geller-Mcgrath D.E."/>
            <person name="Sieber C.M.K."/>
            <person name="Emerson J.B."/>
            <person name="Anantharaman K."/>
            <person name="Thomas B.C."/>
            <person name="Malmstrom R."/>
            <person name="Stieglmeier M."/>
            <person name="Klingl A."/>
            <person name="Woyke T."/>
            <person name="Ryan C.M."/>
            <person name="Banfield J.F."/>
        </authorList>
    </citation>
    <scope>NUCLEOTIDE SEQUENCE [LARGE SCALE GENOMIC DNA]</scope>
</reference>
<protein>
    <recommendedName>
        <fullName evidence="3">IS1595 family transposase</fullName>
    </recommendedName>
</protein>